<keyword evidence="1" id="KW-0812">Transmembrane</keyword>
<proteinExistence type="predicted"/>
<evidence type="ECO:0000313" key="3">
    <source>
        <dbReference type="Proteomes" id="UP000185687"/>
    </source>
</evidence>
<protein>
    <submittedName>
        <fullName evidence="2">Uncharacterized protein</fullName>
    </submittedName>
</protein>
<organism evidence="2 3">
    <name type="scientific">Natronorubrum daqingense</name>
    <dbReference type="NCBI Taxonomy" id="588898"/>
    <lineage>
        <taxon>Archaea</taxon>
        <taxon>Methanobacteriati</taxon>
        <taxon>Methanobacteriota</taxon>
        <taxon>Stenosarchaea group</taxon>
        <taxon>Halobacteria</taxon>
        <taxon>Halobacteriales</taxon>
        <taxon>Natrialbaceae</taxon>
        <taxon>Natronorubrum</taxon>
    </lineage>
</organism>
<gene>
    <name evidence="2" type="ORF">SAMN05421809_3473</name>
</gene>
<accession>A0A1N7FSU3</accession>
<dbReference type="EMBL" id="FTNP01000007">
    <property type="protein sequence ID" value="SIS03390.1"/>
    <property type="molecule type" value="Genomic_DNA"/>
</dbReference>
<dbReference type="OrthoDB" id="181764at2157"/>
<evidence type="ECO:0000256" key="1">
    <source>
        <dbReference type="SAM" id="Phobius"/>
    </source>
</evidence>
<dbReference type="AlphaFoldDB" id="A0A1N7FSU3"/>
<dbReference type="GeneID" id="30956811"/>
<keyword evidence="3" id="KW-1185">Reference proteome</keyword>
<evidence type="ECO:0000313" key="2">
    <source>
        <dbReference type="EMBL" id="SIS03390.1"/>
    </source>
</evidence>
<keyword evidence="1" id="KW-0472">Membrane</keyword>
<sequence length="271" mass="30384">MNKRTASISLGVAMVICIVLVFSVVYPLSTSEPHALQPADERFSSDMPDEFSVEAEIDHDGDQQLGVEATVIDDDARQQVVDETDTRTERYQSAPDDDVYLRSELSGWTDEQVDTRLEAIESDDERTLLVEEHGDESTTIVVRDESDTDLKDEISGATSVVTESLHPSDYEHVAETANRSTYEPRDGWVDEADAYRITDSSGEVTVDPDSYAVQAANVTWDVTPSTETYAHYLVSQLTSDYPLTQDIRYEMRSDTAEIETPDWVAEVRDEH</sequence>
<reference evidence="2 3" key="1">
    <citation type="submission" date="2017-01" db="EMBL/GenBank/DDBJ databases">
        <authorList>
            <person name="Mah S.A."/>
            <person name="Swanson W.J."/>
            <person name="Moy G.W."/>
            <person name="Vacquier V.D."/>
        </authorList>
    </citation>
    <scope>NUCLEOTIDE SEQUENCE [LARGE SCALE GENOMIC DNA]</scope>
    <source>
        <strain evidence="2 3">CGMCC 1.8909</strain>
    </source>
</reference>
<name>A0A1N7FSU3_9EURY</name>
<feature type="transmembrane region" description="Helical" evidence="1">
    <location>
        <begin position="7"/>
        <end position="28"/>
    </location>
</feature>
<dbReference type="RefSeq" id="WP_139327056.1">
    <property type="nucleotide sequence ID" value="NZ_CP019327.1"/>
</dbReference>
<keyword evidence="1" id="KW-1133">Transmembrane helix</keyword>
<dbReference type="Proteomes" id="UP000185687">
    <property type="component" value="Unassembled WGS sequence"/>
</dbReference>